<name>A0A225VCN8_9STRA</name>
<comment type="caution">
    <text evidence="2">The sequence shown here is derived from an EMBL/GenBank/DDBJ whole genome shotgun (WGS) entry which is preliminary data.</text>
</comment>
<evidence type="ECO:0000256" key="1">
    <source>
        <dbReference type="SAM" id="MobiDB-lite"/>
    </source>
</evidence>
<dbReference type="EMBL" id="NBNE01006097">
    <property type="protein sequence ID" value="OWZ02547.1"/>
    <property type="molecule type" value="Genomic_DNA"/>
</dbReference>
<accession>A0A225VCN8</accession>
<proteinExistence type="predicted"/>
<keyword evidence="3" id="KW-1185">Reference proteome</keyword>
<organism evidence="2 3">
    <name type="scientific">Phytophthora megakarya</name>
    <dbReference type="NCBI Taxonomy" id="4795"/>
    <lineage>
        <taxon>Eukaryota</taxon>
        <taxon>Sar</taxon>
        <taxon>Stramenopiles</taxon>
        <taxon>Oomycota</taxon>
        <taxon>Peronosporomycetes</taxon>
        <taxon>Peronosporales</taxon>
        <taxon>Peronosporaceae</taxon>
        <taxon>Phytophthora</taxon>
    </lineage>
</organism>
<reference evidence="3" key="1">
    <citation type="submission" date="2017-03" db="EMBL/GenBank/DDBJ databases">
        <title>Phytopthora megakarya and P. palmivora, two closely related causual agents of cacao black pod achieved similar genome size and gene model numbers by different mechanisms.</title>
        <authorList>
            <person name="Ali S."/>
            <person name="Shao J."/>
            <person name="Larry D.J."/>
            <person name="Kronmiller B."/>
            <person name="Shen D."/>
            <person name="Strem M.D."/>
            <person name="Melnick R.L."/>
            <person name="Guiltinan M.J."/>
            <person name="Tyler B.M."/>
            <person name="Meinhardt L.W."/>
            <person name="Bailey B.A."/>
        </authorList>
    </citation>
    <scope>NUCLEOTIDE SEQUENCE [LARGE SCALE GENOMIC DNA]</scope>
    <source>
        <strain evidence="3">zdho120</strain>
    </source>
</reference>
<evidence type="ECO:0000313" key="3">
    <source>
        <dbReference type="Proteomes" id="UP000198211"/>
    </source>
</evidence>
<feature type="region of interest" description="Disordered" evidence="1">
    <location>
        <begin position="99"/>
        <end position="135"/>
    </location>
</feature>
<protein>
    <submittedName>
        <fullName evidence="2">Uncharacterized protein</fullName>
    </submittedName>
</protein>
<dbReference type="Proteomes" id="UP000198211">
    <property type="component" value="Unassembled WGS sequence"/>
</dbReference>
<sequence>MQILKLKRITDLTAPATLANRFDAAMELIRLLKDAGMTPGSFDADALFDLDLDVIQAISRDLFQKLRILVGEAAQSPDPRPLTASDAINNLTVSSHYASAAEDGSDTSSEPSRRMSLPRALGGIKTGGEIQDPPL</sequence>
<evidence type="ECO:0000313" key="2">
    <source>
        <dbReference type="EMBL" id="OWZ02547.1"/>
    </source>
</evidence>
<dbReference type="AlphaFoldDB" id="A0A225VCN8"/>
<gene>
    <name evidence="2" type="ORF">PHMEG_00025876</name>
</gene>